<keyword evidence="5 9" id="KW-0067">ATP-binding</keyword>
<evidence type="ECO:0000256" key="7">
    <source>
        <dbReference type="ARBA" id="ARBA00023146"/>
    </source>
</evidence>
<dbReference type="EMBL" id="CP005830">
    <property type="protein sequence ID" value="AHH08895.1"/>
    <property type="molecule type" value="Genomic_DNA"/>
</dbReference>
<gene>
    <name evidence="9" type="primary">hisS</name>
    <name evidence="12" type="ORF">BAN_0101500</name>
    <name evidence="13" type="ORF">BAN_0101501</name>
</gene>
<proteinExistence type="inferred from homology"/>
<evidence type="ECO:0000313" key="14">
    <source>
        <dbReference type="Proteomes" id="UP000019262"/>
    </source>
</evidence>
<dbReference type="HOGENOM" id="CLU_025113_3_0_12"/>
<dbReference type="EC" id="6.1.1.21" evidence="9"/>
<dbReference type="Gene3D" id="3.40.50.800">
    <property type="entry name" value="Anticodon-binding domain"/>
    <property type="match status" value="1"/>
</dbReference>
<evidence type="ECO:0000256" key="3">
    <source>
        <dbReference type="ARBA" id="ARBA00022598"/>
    </source>
</evidence>
<keyword evidence="3 9" id="KW-0436">Ligase</keyword>
<evidence type="ECO:0000256" key="2">
    <source>
        <dbReference type="ARBA" id="ARBA00011738"/>
    </source>
</evidence>
<dbReference type="CDD" id="cd00773">
    <property type="entry name" value="HisRS-like_core"/>
    <property type="match status" value="1"/>
</dbReference>
<dbReference type="InterPro" id="IPR006195">
    <property type="entry name" value="aa-tRNA-synth_II"/>
</dbReference>
<dbReference type="Proteomes" id="UP000019262">
    <property type="component" value="Chromosome"/>
</dbReference>
<feature type="binding site" evidence="10">
    <location>
        <position position="276"/>
    </location>
    <ligand>
        <name>L-histidine</name>
        <dbReference type="ChEBI" id="CHEBI:57595"/>
    </ligand>
</feature>
<dbReference type="InterPro" id="IPR004154">
    <property type="entry name" value="Anticodon-bd"/>
</dbReference>
<dbReference type="PIRSF" id="PIRSF001549">
    <property type="entry name" value="His-tRNA_synth"/>
    <property type="match status" value="1"/>
</dbReference>
<dbReference type="NCBIfam" id="TIGR00442">
    <property type="entry name" value="hisS"/>
    <property type="match status" value="1"/>
</dbReference>
<dbReference type="InterPro" id="IPR036621">
    <property type="entry name" value="Anticodon-bd_dom_sf"/>
</dbReference>
<comment type="subunit">
    <text evidence="2 9">Homodimer.</text>
</comment>
<keyword evidence="7 9" id="KW-0030">Aminoacyl-tRNA synthetase</keyword>
<evidence type="ECO:0000259" key="11">
    <source>
        <dbReference type="PROSITE" id="PS50862"/>
    </source>
</evidence>
<geneLocation type="plasmid" evidence="13">
    <name>unnamed</name>
</geneLocation>
<dbReference type="eggNOG" id="COG0124">
    <property type="taxonomic scope" value="Bacteria"/>
</dbReference>
<dbReference type="SUPFAM" id="SSF52954">
    <property type="entry name" value="Class II aaRS ABD-related"/>
    <property type="match status" value="1"/>
</dbReference>
<feature type="binding site" evidence="10">
    <location>
        <position position="111"/>
    </location>
    <ligand>
        <name>L-histidine</name>
        <dbReference type="ChEBI" id="CHEBI:57595"/>
    </ligand>
</feature>
<dbReference type="AlphaFoldDB" id="W5SN87"/>
<evidence type="ECO:0000256" key="8">
    <source>
        <dbReference type="ARBA" id="ARBA00047639"/>
    </source>
</evidence>
<dbReference type="PROSITE" id="PS50862">
    <property type="entry name" value="AA_TRNA_LIGASE_II"/>
    <property type="match status" value="1"/>
</dbReference>
<dbReference type="Pfam" id="PF13393">
    <property type="entry name" value="tRNA-synt_His"/>
    <property type="match status" value="1"/>
</dbReference>
<dbReference type="SUPFAM" id="SSF55681">
    <property type="entry name" value="Class II aaRS and biotin synthetases"/>
    <property type="match status" value="1"/>
</dbReference>
<keyword evidence="9" id="KW-0963">Cytoplasm</keyword>
<accession>W5SN87</accession>
<dbReference type="InterPro" id="IPR045864">
    <property type="entry name" value="aa-tRNA-synth_II/BPL/LPL"/>
</dbReference>
<dbReference type="InterPro" id="IPR015807">
    <property type="entry name" value="His-tRNA-ligase"/>
</dbReference>
<dbReference type="Gene3D" id="3.30.930.10">
    <property type="entry name" value="Bira Bifunctional Protein, Domain 2"/>
    <property type="match status" value="1"/>
</dbReference>
<dbReference type="GO" id="GO:0005524">
    <property type="term" value="F:ATP binding"/>
    <property type="evidence" value="ECO:0007669"/>
    <property type="project" value="UniProtKB-UniRule"/>
</dbReference>
<feature type="binding site" evidence="10">
    <location>
        <begin position="81"/>
        <end position="83"/>
    </location>
    <ligand>
        <name>L-histidine</name>
        <dbReference type="ChEBI" id="CHEBI:57595"/>
    </ligand>
</feature>
<dbReference type="PANTHER" id="PTHR11476">
    <property type="entry name" value="HISTIDYL-TRNA SYNTHETASE"/>
    <property type="match status" value="1"/>
</dbReference>
<evidence type="ECO:0000313" key="12">
    <source>
        <dbReference type="EMBL" id="AHH08098.1"/>
    </source>
</evidence>
<sequence>MNIVDIKTLKGFRDYLPKEALIRTHVIKQIYSVLFSYNFDLIDTPILEYSEFLFRKGGDDVEKQIYRFNDNGDRDISMRFDLTVPFARFMATNRSKLKFPFRRSQLGKVFRGENTQRGRYREFMQFDFDIVGEDTFRSDAEILSIVYRGLEEIFLNFIEGINRKFVIHFSHIGILNAYIDQLGLKDKAIFILRNIDKLDKIGIESVRENLLSQLSEEHVELILAFINLEGTFWDKLEALKGILGHNDAIKRIGDIFVHLGTLGIQDAFNFNLKVVRGLDYYTGLVFEAEMMGINMGSICSGGRYDNLLSLFSSSLQKVSGVGGSFGIDRIRDIIEIEKFNYVKLFVVKASSRVLIVNIDDNLQDYYYKLADKFRRHDYSKVSNIACEVYPKSKDGKNIKTQIEYALDKSIRFLIFVGQEEYREDKLKVRDLTKKEELLLSFDEAIKFIKGNDKFLYTPF</sequence>
<evidence type="ECO:0000256" key="4">
    <source>
        <dbReference type="ARBA" id="ARBA00022741"/>
    </source>
</evidence>
<dbReference type="PANTHER" id="PTHR11476:SF7">
    <property type="entry name" value="HISTIDINE--TRNA LIGASE"/>
    <property type="match status" value="1"/>
</dbReference>
<dbReference type="GO" id="GO:0004821">
    <property type="term" value="F:histidine-tRNA ligase activity"/>
    <property type="evidence" value="ECO:0007669"/>
    <property type="project" value="UniProtKB-UniRule"/>
</dbReference>
<evidence type="ECO:0000256" key="1">
    <source>
        <dbReference type="ARBA" id="ARBA00008226"/>
    </source>
</evidence>
<protein>
    <recommendedName>
        <fullName evidence="9">Histidine--tRNA ligase</fullName>
        <ecNumber evidence="9">6.1.1.21</ecNumber>
    </recommendedName>
    <alternativeName>
        <fullName evidence="9">Histidyl-tRNA synthetase</fullName>
        <shortName evidence="9">HisRS</shortName>
    </alternativeName>
</protein>
<feature type="binding site" evidence="10">
    <location>
        <position position="129"/>
    </location>
    <ligand>
        <name>L-histidine</name>
        <dbReference type="ChEBI" id="CHEBI:57595"/>
    </ligand>
</feature>
<keyword evidence="13" id="KW-0614">Plasmid</keyword>
<feature type="binding site" evidence="10">
    <location>
        <position position="125"/>
    </location>
    <ligand>
        <name>L-histidine</name>
        <dbReference type="ChEBI" id="CHEBI:57595"/>
    </ligand>
</feature>
<evidence type="ECO:0000256" key="5">
    <source>
        <dbReference type="ARBA" id="ARBA00022840"/>
    </source>
</evidence>
<dbReference type="HAMAP" id="MF_00127">
    <property type="entry name" value="His_tRNA_synth"/>
    <property type="match status" value="1"/>
</dbReference>
<evidence type="ECO:0000256" key="6">
    <source>
        <dbReference type="ARBA" id="ARBA00022917"/>
    </source>
</evidence>
<evidence type="ECO:0000256" key="10">
    <source>
        <dbReference type="PIRSR" id="PIRSR001549-1"/>
    </source>
</evidence>
<feature type="domain" description="Aminoacyl-transfer RNA synthetases class-II family profile" evidence="11">
    <location>
        <begin position="22"/>
        <end position="330"/>
    </location>
</feature>
<name>W5SN87_BORAN</name>
<reference evidence="12 14" key="1">
    <citation type="submission" date="2013-04" db="EMBL/GenBank/DDBJ databases">
        <title>Comparative Genomics of Relapsing Fever Spirochetes.</title>
        <authorList>
            <person name="Schwan T.G."/>
            <person name="Raffel S.J."/>
            <person name="Porcella S.F."/>
            <person name="Martens C.A."/>
            <person name="Bruno D.P."/>
            <person name="Rickefs S.M."/>
            <person name="Barbian K.B."/>
        </authorList>
    </citation>
    <scope>NUCLEOTIDE SEQUENCE [LARGE SCALE GENOMIC DNA]</scope>
    <source>
        <strain evidence="12 14">BA2</strain>
        <plasmid evidence="13">unnamed</plasmid>
    </source>
</reference>
<keyword evidence="6 9" id="KW-0648">Protein biosynthesis</keyword>
<comment type="catalytic activity">
    <reaction evidence="8 9">
        <text>tRNA(His) + L-histidine + ATP = L-histidyl-tRNA(His) + AMP + diphosphate + H(+)</text>
        <dbReference type="Rhea" id="RHEA:17313"/>
        <dbReference type="Rhea" id="RHEA-COMP:9665"/>
        <dbReference type="Rhea" id="RHEA-COMP:9689"/>
        <dbReference type="ChEBI" id="CHEBI:15378"/>
        <dbReference type="ChEBI" id="CHEBI:30616"/>
        <dbReference type="ChEBI" id="CHEBI:33019"/>
        <dbReference type="ChEBI" id="CHEBI:57595"/>
        <dbReference type="ChEBI" id="CHEBI:78442"/>
        <dbReference type="ChEBI" id="CHEBI:78527"/>
        <dbReference type="ChEBI" id="CHEBI:456215"/>
        <dbReference type="EC" id="6.1.1.21"/>
    </reaction>
</comment>
<dbReference type="GO" id="GO:0006427">
    <property type="term" value="P:histidyl-tRNA aminoacylation"/>
    <property type="evidence" value="ECO:0007669"/>
    <property type="project" value="UniProtKB-UniRule"/>
</dbReference>
<dbReference type="GO" id="GO:0005737">
    <property type="term" value="C:cytoplasm"/>
    <property type="evidence" value="ECO:0007669"/>
    <property type="project" value="UniProtKB-SubCell"/>
</dbReference>
<dbReference type="InterPro" id="IPR041715">
    <property type="entry name" value="HisRS-like_core"/>
</dbReference>
<comment type="similarity">
    <text evidence="1 9">Belongs to the class-II aminoacyl-tRNA synthetase family.</text>
</comment>
<dbReference type="Pfam" id="PF03129">
    <property type="entry name" value="HGTP_anticodon"/>
    <property type="match status" value="1"/>
</dbReference>
<comment type="subcellular location">
    <subcellularLocation>
        <location evidence="9">Cytoplasm</location>
    </subcellularLocation>
</comment>
<dbReference type="InterPro" id="IPR004516">
    <property type="entry name" value="HisRS/HisZ"/>
</dbReference>
<dbReference type="PATRIC" id="fig|1313293.3.peg.135"/>
<organism evidence="12 14">
    <name type="scientific">Borrelia anserina BA2</name>
    <dbReference type="NCBI Taxonomy" id="1313293"/>
    <lineage>
        <taxon>Bacteria</taxon>
        <taxon>Pseudomonadati</taxon>
        <taxon>Spirochaetota</taxon>
        <taxon>Spirochaetia</taxon>
        <taxon>Spirochaetales</taxon>
        <taxon>Borreliaceae</taxon>
        <taxon>Borrelia</taxon>
    </lineage>
</organism>
<keyword evidence="4 9" id="KW-0547">Nucleotide-binding</keyword>
<dbReference type="EMBL" id="CP005829">
    <property type="protein sequence ID" value="AHH08098.1"/>
    <property type="molecule type" value="Genomic_DNA"/>
</dbReference>
<evidence type="ECO:0000313" key="13">
    <source>
        <dbReference type="EMBL" id="AHH08895.1"/>
    </source>
</evidence>
<feature type="binding site" evidence="10">
    <location>
        <begin position="280"/>
        <end position="281"/>
    </location>
    <ligand>
        <name>L-histidine</name>
        <dbReference type="ChEBI" id="CHEBI:57595"/>
    </ligand>
</feature>
<evidence type="ECO:0000256" key="9">
    <source>
        <dbReference type="HAMAP-Rule" id="MF_00127"/>
    </source>
</evidence>